<dbReference type="InterPro" id="IPR001647">
    <property type="entry name" value="HTH_TetR"/>
</dbReference>
<dbReference type="Pfam" id="PF00440">
    <property type="entry name" value="TetR_N"/>
    <property type="match status" value="1"/>
</dbReference>
<dbReference type="InterPro" id="IPR036271">
    <property type="entry name" value="Tet_transcr_reg_TetR-rel_C_sf"/>
</dbReference>
<sequence>MSANAKEAILAAAKQAAQSHGYNGLNFRDLAAAVGIKSASIYYHFPSKADLGSAVARRYWEDTAAELQAMLEGADSQLECLRRYPSIFRRALESENRLCLCSFMAAEYEDLPSQVKSEVQAFATVNVAWLSKVLLAAGLGDPAACEERANAIFAAVAGAQLMARSRADIELFDSLMEGYRKSGLLPA</sequence>
<dbReference type="STRING" id="1220495.SAMN05216288_4133"/>
<evidence type="ECO:0000256" key="2">
    <source>
        <dbReference type="ARBA" id="ARBA00023125"/>
    </source>
</evidence>
<dbReference type="PANTHER" id="PTHR47506:SF1">
    <property type="entry name" value="HTH-TYPE TRANSCRIPTIONAL REGULATOR YJDC"/>
    <property type="match status" value="1"/>
</dbReference>
<dbReference type="OrthoDB" id="9809772at2"/>
<evidence type="ECO:0000313" key="7">
    <source>
        <dbReference type="Proteomes" id="UP000184305"/>
    </source>
</evidence>
<dbReference type="PRINTS" id="PR00455">
    <property type="entry name" value="HTHTETR"/>
</dbReference>
<evidence type="ECO:0000256" key="3">
    <source>
        <dbReference type="ARBA" id="ARBA00023163"/>
    </source>
</evidence>
<evidence type="ECO:0000313" key="6">
    <source>
        <dbReference type="EMBL" id="SHM69459.1"/>
    </source>
</evidence>
<name>A0A1M7KV93_9GAMM</name>
<dbReference type="PANTHER" id="PTHR47506">
    <property type="entry name" value="TRANSCRIPTIONAL REGULATORY PROTEIN"/>
    <property type="match status" value="1"/>
</dbReference>
<dbReference type="PROSITE" id="PS50977">
    <property type="entry name" value="HTH_TETR_2"/>
    <property type="match status" value="1"/>
</dbReference>
<protein>
    <submittedName>
        <fullName evidence="6">Transcriptional regulator, TetR family</fullName>
    </submittedName>
</protein>
<proteinExistence type="predicted"/>
<dbReference type="EMBL" id="FRBQ01000007">
    <property type="protein sequence ID" value="SHM69459.1"/>
    <property type="molecule type" value="Genomic_DNA"/>
</dbReference>
<evidence type="ECO:0000256" key="4">
    <source>
        <dbReference type="PROSITE-ProRule" id="PRU00335"/>
    </source>
</evidence>
<reference evidence="7" key="1">
    <citation type="submission" date="2016-11" db="EMBL/GenBank/DDBJ databases">
        <authorList>
            <person name="Varghese N."/>
            <person name="Submissions S."/>
        </authorList>
    </citation>
    <scope>NUCLEOTIDE SEQUENCE [LARGE SCALE GENOMIC DNA]</scope>
    <source>
        <strain evidence="7">CECT 8089</strain>
    </source>
</reference>
<dbReference type="RefSeq" id="WP_073267336.1">
    <property type="nucleotide sequence ID" value="NZ_FRBQ01000007.1"/>
</dbReference>
<keyword evidence="2 4" id="KW-0238">DNA-binding</keyword>
<organism evidence="6 7">
    <name type="scientific">Phytopseudomonas punonensis</name>
    <dbReference type="NCBI Taxonomy" id="1220495"/>
    <lineage>
        <taxon>Bacteria</taxon>
        <taxon>Pseudomonadati</taxon>
        <taxon>Pseudomonadota</taxon>
        <taxon>Gammaproteobacteria</taxon>
        <taxon>Pseudomonadales</taxon>
        <taxon>Pseudomonadaceae</taxon>
        <taxon>Phytopseudomonas</taxon>
    </lineage>
</organism>
<feature type="DNA-binding region" description="H-T-H motif" evidence="4">
    <location>
        <begin position="26"/>
        <end position="45"/>
    </location>
</feature>
<gene>
    <name evidence="6" type="ORF">SAMN05216288_4133</name>
</gene>
<dbReference type="SUPFAM" id="SSF46689">
    <property type="entry name" value="Homeodomain-like"/>
    <property type="match status" value="1"/>
</dbReference>
<dbReference type="SUPFAM" id="SSF48498">
    <property type="entry name" value="Tetracyclin repressor-like, C-terminal domain"/>
    <property type="match status" value="1"/>
</dbReference>
<keyword evidence="1" id="KW-0805">Transcription regulation</keyword>
<keyword evidence="3" id="KW-0804">Transcription</keyword>
<evidence type="ECO:0000259" key="5">
    <source>
        <dbReference type="PROSITE" id="PS50977"/>
    </source>
</evidence>
<dbReference type="Gene3D" id="1.10.357.10">
    <property type="entry name" value="Tetracycline Repressor, domain 2"/>
    <property type="match status" value="1"/>
</dbReference>
<dbReference type="InterPro" id="IPR009057">
    <property type="entry name" value="Homeodomain-like_sf"/>
</dbReference>
<dbReference type="GO" id="GO:0003677">
    <property type="term" value="F:DNA binding"/>
    <property type="evidence" value="ECO:0007669"/>
    <property type="project" value="UniProtKB-UniRule"/>
</dbReference>
<dbReference type="Proteomes" id="UP000184305">
    <property type="component" value="Unassembled WGS sequence"/>
</dbReference>
<evidence type="ECO:0000256" key="1">
    <source>
        <dbReference type="ARBA" id="ARBA00023015"/>
    </source>
</evidence>
<keyword evidence="7" id="KW-1185">Reference proteome</keyword>
<accession>A0A1M7KV93</accession>
<feature type="domain" description="HTH tetR-type" evidence="5">
    <location>
        <begin position="3"/>
        <end position="63"/>
    </location>
</feature>
<dbReference type="AlphaFoldDB" id="A0A1M7KV93"/>